<accession>A0A6C0C0F8</accession>
<dbReference type="AlphaFoldDB" id="A0A6C0C0F8"/>
<protein>
    <submittedName>
        <fullName evidence="1">Uncharacterized protein</fullName>
    </submittedName>
</protein>
<proteinExistence type="predicted"/>
<organism evidence="1">
    <name type="scientific">viral metagenome</name>
    <dbReference type="NCBI Taxonomy" id="1070528"/>
    <lineage>
        <taxon>unclassified sequences</taxon>
        <taxon>metagenomes</taxon>
        <taxon>organismal metagenomes</taxon>
    </lineage>
</organism>
<dbReference type="EMBL" id="MN739306">
    <property type="protein sequence ID" value="QHS97860.1"/>
    <property type="molecule type" value="Genomic_DNA"/>
</dbReference>
<name>A0A6C0C0F8_9ZZZZ</name>
<reference evidence="1" key="1">
    <citation type="journal article" date="2020" name="Nature">
        <title>Giant virus diversity and host interactions through global metagenomics.</title>
        <authorList>
            <person name="Schulz F."/>
            <person name="Roux S."/>
            <person name="Paez-Espino D."/>
            <person name="Jungbluth S."/>
            <person name="Walsh D.A."/>
            <person name="Denef V.J."/>
            <person name="McMahon K.D."/>
            <person name="Konstantinidis K.T."/>
            <person name="Eloe-Fadrosh E.A."/>
            <person name="Kyrpides N.C."/>
            <person name="Woyke T."/>
        </authorList>
    </citation>
    <scope>NUCLEOTIDE SEQUENCE</scope>
    <source>
        <strain evidence="1">GVMAG-M-3300020182-33</strain>
    </source>
</reference>
<sequence>MALIISEDTETFSMHRHLQMLLDRSFWCSIRMYDIDEPLLLDELRMEAALRVWVRQLDTKKNPPSCMPDDAALKCFGHDLDGKYGIDEWWEWPAWSTCQQCNHSEATLCSECQQLMKFTTLYNCDTSSDNSSHNQCCQ</sequence>
<evidence type="ECO:0000313" key="1">
    <source>
        <dbReference type="EMBL" id="QHS97860.1"/>
    </source>
</evidence>